<evidence type="ECO:0000256" key="4">
    <source>
        <dbReference type="SAM" id="MobiDB-lite"/>
    </source>
</evidence>
<feature type="compositionally biased region" description="Basic and acidic residues" evidence="4">
    <location>
        <begin position="144"/>
        <end position="162"/>
    </location>
</feature>
<dbReference type="GO" id="GO:0090575">
    <property type="term" value="C:RNA polymerase II transcription regulator complex"/>
    <property type="evidence" value="ECO:0007669"/>
    <property type="project" value="TreeGrafter"/>
</dbReference>
<dbReference type="GO" id="GO:0001228">
    <property type="term" value="F:DNA-binding transcription activator activity, RNA polymerase II-specific"/>
    <property type="evidence" value="ECO:0007669"/>
    <property type="project" value="TreeGrafter"/>
</dbReference>
<sequence length="566" mass="62251">MDQHPRQGQGQGQGQGQASAARDDPRSAESFDADSILSDPITIYYYMQQPSMPAMSNDALSPGATPGNAYHSNPTPSPTSHLPVAPAQPRPSSSRAIVPTATSTSFTPITSTTAASPTGVSSSGAGPTSGCYVVPPRPKPGRKPATDEPASKRKAQNRESQRAFRARKAAKLTDMQEQADVMNRKHRVEVNEMLAEQHRLNSEYNNCLTQLEEVKDTLQRVSKERDYWKDRSSHIYAQHSALQQRLREENYPLNPFNEQSAVFFPHQSSPTRSSMGSFSGYSSPKSMTQLGCGNCKLGDCACIAGYSQASNPFAGNVPVIQPPSRSSFANPFADREIDFTAQFSKRGRLDQQPSGALLAQHSNEQDSKCGFCTDESNCLCRDQTLQFQDLPPTNDSLSNVNMGPGSCDACQTNPKQRAWCQRVAQLKKDEFRPPASSRNSSISSTLETMEPHISDASTPYGAKQTLGCSEAFKLFDGRVSMDQDKLDWIGNLRRAPLQVRRDTMMHNSRQYSAIELDTAGIIATLGNTMQPLQPRQEDGENQDIVRAAQEYQRNTQSPHRSPGYRT</sequence>
<dbReference type="SMART" id="SM00338">
    <property type="entry name" value="BRLZ"/>
    <property type="match status" value="1"/>
</dbReference>
<dbReference type="EMBL" id="WJXW01000004">
    <property type="protein sequence ID" value="KAF9737094.1"/>
    <property type="molecule type" value="Genomic_DNA"/>
</dbReference>
<comment type="subcellular location">
    <subcellularLocation>
        <location evidence="1">Nucleus</location>
    </subcellularLocation>
</comment>
<comment type="caution">
    <text evidence="6">The sequence shown here is derived from an EMBL/GenBank/DDBJ whole genome shotgun (WGS) entry which is preliminary data.</text>
</comment>
<dbReference type="InterPro" id="IPR004827">
    <property type="entry name" value="bZIP"/>
</dbReference>
<evidence type="ECO:0000313" key="6">
    <source>
        <dbReference type="EMBL" id="KAF9737094.1"/>
    </source>
</evidence>
<dbReference type="PANTHER" id="PTHR40621">
    <property type="entry name" value="TRANSCRIPTION FACTOR KAPC-RELATED"/>
    <property type="match status" value="1"/>
</dbReference>
<dbReference type="PROSITE" id="PS00036">
    <property type="entry name" value="BZIP_BASIC"/>
    <property type="match status" value="1"/>
</dbReference>
<dbReference type="InterPro" id="IPR018287">
    <property type="entry name" value="Hap4_TF_heteromerisation"/>
</dbReference>
<dbReference type="CDD" id="cd14688">
    <property type="entry name" value="bZIP_YAP"/>
    <property type="match status" value="1"/>
</dbReference>
<dbReference type="AlphaFoldDB" id="A0A9P6KSV5"/>
<dbReference type="GO" id="GO:0000976">
    <property type="term" value="F:transcription cis-regulatory region binding"/>
    <property type="evidence" value="ECO:0007669"/>
    <property type="project" value="InterPro"/>
</dbReference>
<dbReference type="Proteomes" id="UP000756921">
    <property type="component" value="Unassembled WGS sequence"/>
</dbReference>
<dbReference type="OrthoDB" id="5374328at2759"/>
<feature type="coiled-coil region" evidence="3">
    <location>
        <begin position="204"/>
        <end position="231"/>
    </location>
</feature>
<name>A0A9P6KSV5_9PLEO</name>
<evidence type="ECO:0000256" key="2">
    <source>
        <dbReference type="ARBA" id="ARBA00023242"/>
    </source>
</evidence>
<gene>
    <name evidence="6" type="ORF">PMIN01_04873</name>
</gene>
<dbReference type="SUPFAM" id="SSF57959">
    <property type="entry name" value="Leucine zipper domain"/>
    <property type="match status" value="1"/>
</dbReference>
<keyword evidence="3" id="KW-0175">Coiled coil</keyword>
<organism evidence="6 7">
    <name type="scientific">Paraphaeosphaeria minitans</name>
    <dbReference type="NCBI Taxonomy" id="565426"/>
    <lineage>
        <taxon>Eukaryota</taxon>
        <taxon>Fungi</taxon>
        <taxon>Dikarya</taxon>
        <taxon>Ascomycota</taxon>
        <taxon>Pezizomycotina</taxon>
        <taxon>Dothideomycetes</taxon>
        <taxon>Pleosporomycetidae</taxon>
        <taxon>Pleosporales</taxon>
        <taxon>Massarineae</taxon>
        <taxon>Didymosphaeriaceae</taxon>
        <taxon>Paraphaeosphaeria</taxon>
    </lineage>
</organism>
<accession>A0A9P6KSV5</accession>
<evidence type="ECO:0000313" key="7">
    <source>
        <dbReference type="Proteomes" id="UP000756921"/>
    </source>
</evidence>
<evidence type="ECO:0000259" key="5">
    <source>
        <dbReference type="PROSITE" id="PS00036"/>
    </source>
</evidence>
<evidence type="ECO:0000256" key="3">
    <source>
        <dbReference type="SAM" id="Coils"/>
    </source>
</evidence>
<dbReference type="InterPro" id="IPR046347">
    <property type="entry name" value="bZIP_sf"/>
</dbReference>
<feature type="region of interest" description="Disordered" evidence="4">
    <location>
        <begin position="53"/>
        <end position="163"/>
    </location>
</feature>
<reference evidence="6" key="1">
    <citation type="journal article" date="2020" name="Mol. Plant Microbe Interact.">
        <title>Genome Sequence of the Biocontrol Agent Coniothyrium minitans strain Conio (IMI 134523).</title>
        <authorList>
            <person name="Patel D."/>
            <person name="Shittu T.A."/>
            <person name="Baroncelli R."/>
            <person name="Muthumeenakshi S."/>
            <person name="Osborne T.H."/>
            <person name="Janganan T.K."/>
            <person name="Sreenivasaprasad S."/>
        </authorList>
    </citation>
    <scope>NUCLEOTIDE SEQUENCE</scope>
    <source>
        <strain evidence="6">Conio</strain>
    </source>
</reference>
<feature type="region of interest" description="Disordered" evidence="4">
    <location>
        <begin position="1"/>
        <end position="34"/>
    </location>
</feature>
<feature type="compositionally biased region" description="Polar residues" evidence="4">
    <location>
        <begin position="70"/>
        <end position="80"/>
    </location>
</feature>
<dbReference type="Gene3D" id="1.20.5.170">
    <property type="match status" value="1"/>
</dbReference>
<evidence type="ECO:0000256" key="1">
    <source>
        <dbReference type="ARBA" id="ARBA00004123"/>
    </source>
</evidence>
<keyword evidence="2" id="KW-0539">Nucleus</keyword>
<feature type="domain" description="BZIP" evidence="5">
    <location>
        <begin position="152"/>
        <end position="167"/>
    </location>
</feature>
<proteinExistence type="predicted"/>
<dbReference type="Pfam" id="PF10297">
    <property type="entry name" value="Hap4_Hap_bind"/>
    <property type="match status" value="1"/>
</dbReference>
<feature type="region of interest" description="Disordered" evidence="4">
    <location>
        <begin position="532"/>
        <end position="566"/>
    </location>
</feature>
<protein>
    <submittedName>
        <fullName evidence="6">BZIP transcription factor</fullName>
    </submittedName>
</protein>
<dbReference type="InterPro" id="IPR050936">
    <property type="entry name" value="AP-1-like"/>
</dbReference>
<dbReference type="PANTHER" id="PTHR40621:SF7">
    <property type="entry name" value="BZIP DOMAIN-CONTAINING PROTEIN"/>
    <property type="match status" value="1"/>
</dbReference>
<keyword evidence="7" id="KW-1185">Reference proteome</keyword>
<feature type="compositionally biased region" description="Low complexity" evidence="4">
    <location>
        <begin position="99"/>
        <end position="118"/>
    </location>
</feature>